<name>A0ABM8CWK9_9NOCA</name>
<organism evidence="2 3">
    <name type="scientific">Nocardia sputorum</name>
    <dbReference type="NCBI Taxonomy" id="2984338"/>
    <lineage>
        <taxon>Bacteria</taxon>
        <taxon>Bacillati</taxon>
        <taxon>Actinomycetota</taxon>
        <taxon>Actinomycetes</taxon>
        <taxon>Mycobacteriales</taxon>
        <taxon>Nocardiaceae</taxon>
        <taxon>Nocardia</taxon>
    </lineage>
</organism>
<evidence type="ECO:0000256" key="1">
    <source>
        <dbReference type="SAM" id="SignalP"/>
    </source>
</evidence>
<evidence type="ECO:0000313" key="2">
    <source>
        <dbReference type="EMBL" id="BDT99379.1"/>
    </source>
</evidence>
<feature type="signal peptide" evidence="1">
    <location>
        <begin position="1"/>
        <end position="28"/>
    </location>
</feature>
<proteinExistence type="predicted"/>
<protein>
    <recommendedName>
        <fullName evidence="4">Secreted protein</fullName>
    </recommendedName>
</protein>
<feature type="chain" id="PRO_5045083121" description="Secreted protein" evidence="1">
    <location>
        <begin position="29"/>
        <end position="111"/>
    </location>
</feature>
<reference evidence="2 3" key="1">
    <citation type="submission" date="2022-11" db="EMBL/GenBank/DDBJ databases">
        <title>Genome Sequencing of Nocardia sp. ON39_IFM12276 and assembly.</title>
        <authorList>
            <person name="Shimojima M."/>
            <person name="Toyokawa M."/>
            <person name="Uesaka K."/>
        </authorList>
    </citation>
    <scope>NUCLEOTIDE SEQUENCE [LARGE SCALE GENOMIC DNA]</scope>
    <source>
        <strain evidence="2 3">IFM 12276</strain>
    </source>
</reference>
<dbReference type="EMBL" id="AP026978">
    <property type="protein sequence ID" value="BDT99379.1"/>
    <property type="molecule type" value="Genomic_DNA"/>
</dbReference>
<evidence type="ECO:0008006" key="4">
    <source>
        <dbReference type="Google" id="ProtNLM"/>
    </source>
</evidence>
<keyword evidence="3" id="KW-1185">Reference proteome</keyword>
<dbReference type="Proteomes" id="UP001317870">
    <property type="component" value="Chromosome"/>
</dbReference>
<gene>
    <name evidence="2" type="ORF">IFM12276_24080</name>
</gene>
<keyword evidence="1" id="KW-0732">Signal</keyword>
<evidence type="ECO:0000313" key="3">
    <source>
        <dbReference type="Proteomes" id="UP001317870"/>
    </source>
</evidence>
<sequence>MFRIALRLAVTGSSAAIVAAAGAGAAGAGPTLSADTQEEGTIAVSSQPQAEEWNCLLVGSAEQAGPRVDMARTGESRGGFAAGSTVAATCVGPQWPGVAMTTGVTSLDDAD</sequence>
<accession>A0ABM8CWK9</accession>
<dbReference type="RefSeq" id="WP_281879525.1">
    <property type="nucleotide sequence ID" value="NZ_AP026976.1"/>
</dbReference>